<comment type="subcellular location">
    <subcellularLocation>
        <location evidence="1">Cytoplasm</location>
    </subcellularLocation>
</comment>
<dbReference type="InterPro" id="IPR025734">
    <property type="entry name" value="EspG"/>
</dbReference>
<name>A0A2S2C189_9NOCA</name>
<gene>
    <name evidence="5" type="ORF">CBI38_26955</name>
</gene>
<dbReference type="KEGG" id="roz:CBI38_26955"/>
<dbReference type="Pfam" id="PF14011">
    <property type="entry name" value="ESX-1_EspG"/>
    <property type="match status" value="1"/>
</dbReference>
<evidence type="ECO:0000256" key="4">
    <source>
        <dbReference type="ARBA" id="ARBA00023186"/>
    </source>
</evidence>
<sequence length="253" mass="28036">MNWQLSSAQFMSLWEATNLDRMPYPLLYRSAAATADGYARQQGELKEWRLALREPELDAAIAALRNPDMSVTVVVPSAEADSGVRRRGSIRGRVAVVAEQLRGSPGRGDIRLDLNTATDSANLDWLTTRLLLDLPDCAPGRTPSLTAHPDDLDTGGHRSSVLQHAQASDGALLRRLVTRPRKGIGYICIRGPRRELDEPVLGELTWIDVEADGRYLYHQDHRVHLQSATVQTVHEELGKRLGTALVAPSPRRR</sequence>
<keyword evidence="6" id="KW-1185">Reference proteome</keyword>
<dbReference type="AlphaFoldDB" id="A0A2S2C189"/>
<dbReference type="Proteomes" id="UP000245711">
    <property type="component" value="Chromosome"/>
</dbReference>
<dbReference type="EMBL" id="CP021354">
    <property type="protein sequence ID" value="AWK74655.1"/>
    <property type="molecule type" value="Genomic_DNA"/>
</dbReference>
<protein>
    <submittedName>
        <fullName evidence="5">ESX secretion-associated protein EspG</fullName>
    </submittedName>
</protein>
<keyword evidence="3" id="KW-0963">Cytoplasm</keyword>
<evidence type="ECO:0000256" key="1">
    <source>
        <dbReference type="ARBA" id="ARBA00004496"/>
    </source>
</evidence>
<evidence type="ECO:0000313" key="5">
    <source>
        <dbReference type="EMBL" id="AWK74655.1"/>
    </source>
</evidence>
<reference evidence="5 6" key="1">
    <citation type="submission" date="2017-05" db="EMBL/GenBank/DDBJ databases">
        <title>Isolation of Rhodococcus sp. S2-17 biodegrading of BP-3.</title>
        <authorList>
            <person name="Lee Y."/>
            <person name="Kim K.H."/>
            <person name="Chun B.H."/>
            <person name="Jung H.S."/>
            <person name="Jeon C.O."/>
        </authorList>
    </citation>
    <scope>NUCLEOTIDE SEQUENCE [LARGE SCALE GENOMIC DNA]</scope>
    <source>
        <strain evidence="5 6">S2-17</strain>
    </source>
</reference>
<organism evidence="5 6">
    <name type="scientific">Rhodococcus oxybenzonivorans</name>
    <dbReference type="NCBI Taxonomy" id="1990687"/>
    <lineage>
        <taxon>Bacteria</taxon>
        <taxon>Bacillati</taxon>
        <taxon>Actinomycetota</taxon>
        <taxon>Actinomycetes</taxon>
        <taxon>Mycobacteriales</taxon>
        <taxon>Nocardiaceae</taxon>
        <taxon>Rhodococcus</taxon>
    </lineage>
</organism>
<dbReference type="OrthoDB" id="4532341at2"/>
<comment type="similarity">
    <text evidence="2">Belongs to the EspG family.</text>
</comment>
<proteinExistence type="inferred from homology"/>
<evidence type="ECO:0000256" key="3">
    <source>
        <dbReference type="ARBA" id="ARBA00022490"/>
    </source>
</evidence>
<accession>A0A2S2C189</accession>
<keyword evidence="4" id="KW-0143">Chaperone</keyword>
<evidence type="ECO:0000313" key="6">
    <source>
        <dbReference type="Proteomes" id="UP000245711"/>
    </source>
</evidence>
<evidence type="ECO:0000256" key="2">
    <source>
        <dbReference type="ARBA" id="ARBA00006411"/>
    </source>
</evidence>